<evidence type="ECO:0000256" key="2">
    <source>
        <dbReference type="ARBA" id="ARBA00011901"/>
    </source>
</evidence>
<dbReference type="InterPro" id="IPR036505">
    <property type="entry name" value="Amidase/PGRP_sf"/>
</dbReference>
<dbReference type="AlphaFoldDB" id="A0A6J4I378"/>
<dbReference type="Pfam" id="PF01510">
    <property type="entry name" value="Amidase_2"/>
    <property type="match status" value="1"/>
</dbReference>
<dbReference type="PANTHER" id="PTHR30417">
    <property type="entry name" value="N-ACETYLMURAMOYL-L-ALANINE AMIDASE AMID"/>
    <property type="match status" value="1"/>
</dbReference>
<name>A0A6J4I378_9CHLR</name>
<sequence length="423" mass="48793">MDYPIIPYPSLPHAFEAMPPGRRIDMIVMHSTAGYKQSDLYTLSGRDRRHLVSTHYYVTKVGEIYQLVQDKDVSWHAGVSYWQGETSCNRFSLGVELENRNDGVDKYPQNQLNAALWLVRMKVRQYRIPRSRVVRHADIAPGRKSDPRAFPWESFKANVFRDLPDEPPPPPVPQQIPEIQLRDTLIDQSYSRVNHVYHPDLSLHQFALKQRLGPPVAPPFRFTAENRVWQAEIYGSDVICSPSGEWQDIRRLSELEESELKSALRTEAYRQLGVQYHPDWTMHQFADRNDLGVPLTESFPLSLQDGRSFSVQIFQLDTLFSPAGKWNVVLPLSTLLDTPQLSTADAELRDLLINQQYVRIGNRYHPDWELHKAALQMRVGAALSDQERLTVGRQDYMVASYARDVLFTPTGDWKLIKRLSDLL</sequence>
<protein>
    <recommendedName>
        <fullName evidence="2">N-acetylmuramoyl-L-alanine amidase</fullName>
        <ecNumber evidence="2">3.5.1.28</ecNumber>
    </recommendedName>
</protein>
<dbReference type="EC" id="3.5.1.28" evidence="2"/>
<dbReference type="GO" id="GO:0009254">
    <property type="term" value="P:peptidoglycan turnover"/>
    <property type="evidence" value="ECO:0007669"/>
    <property type="project" value="TreeGrafter"/>
</dbReference>
<dbReference type="GO" id="GO:0071555">
    <property type="term" value="P:cell wall organization"/>
    <property type="evidence" value="ECO:0007669"/>
    <property type="project" value="UniProtKB-KW"/>
</dbReference>
<feature type="domain" description="N-acetylmuramoyl-L-alanine amidase" evidence="5">
    <location>
        <begin position="13"/>
        <end position="148"/>
    </location>
</feature>
<gene>
    <name evidence="6" type="ORF">AVDCRST_MAG26-1332</name>
</gene>
<evidence type="ECO:0000256" key="4">
    <source>
        <dbReference type="ARBA" id="ARBA00023316"/>
    </source>
</evidence>
<evidence type="ECO:0000256" key="3">
    <source>
        <dbReference type="ARBA" id="ARBA00022801"/>
    </source>
</evidence>
<evidence type="ECO:0000256" key="1">
    <source>
        <dbReference type="ARBA" id="ARBA00001561"/>
    </source>
</evidence>
<keyword evidence="4" id="KW-0961">Cell wall biogenesis/degradation</keyword>
<organism evidence="6">
    <name type="scientific">uncultured Chloroflexia bacterium</name>
    <dbReference type="NCBI Taxonomy" id="1672391"/>
    <lineage>
        <taxon>Bacteria</taxon>
        <taxon>Bacillati</taxon>
        <taxon>Chloroflexota</taxon>
        <taxon>Chloroflexia</taxon>
        <taxon>environmental samples</taxon>
    </lineage>
</organism>
<reference evidence="6" key="1">
    <citation type="submission" date="2020-02" db="EMBL/GenBank/DDBJ databases">
        <authorList>
            <person name="Meier V. D."/>
        </authorList>
    </citation>
    <scope>NUCLEOTIDE SEQUENCE</scope>
    <source>
        <strain evidence="6">AVDCRST_MAG26</strain>
    </source>
</reference>
<dbReference type="SMART" id="SM00644">
    <property type="entry name" value="Ami_2"/>
    <property type="match status" value="1"/>
</dbReference>
<dbReference type="InterPro" id="IPR002502">
    <property type="entry name" value="Amidase_domain"/>
</dbReference>
<keyword evidence="3 6" id="KW-0378">Hydrolase</keyword>
<accession>A0A6J4I378</accession>
<dbReference type="PANTHER" id="PTHR30417:SF1">
    <property type="entry name" value="N-ACETYLMURAMOYL-L-ALANINE AMIDASE AMID"/>
    <property type="match status" value="1"/>
</dbReference>
<evidence type="ECO:0000313" key="6">
    <source>
        <dbReference type="EMBL" id="CAA9238943.1"/>
    </source>
</evidence>
<dbReference type="GO" id="GO:0008745">
    <property type="term" value="F:N-acetylmuramoyl-L-alanine amidase activity"/>
    <property type="evidence" value="ECO:0007669"/>
    <property type="project" value="UniProtKB-EC"/>
</dbReference>
<dbReference type="GO" id="GO:0009253">
    <property type="term" value="P:peptidoglycan catabolic process"/>
    <property type="evidence" value="ECO:0007669"/>
    <property type="project" value="InterPro"/>
</dbReference>
<dbReference type="SUPFAM" id="SSF55846">
    <property type="entry name" value="N-acetylmuramoyl-L-alanine amidase-like"/>
    <property type="match status" value="1"/>
</dbReference>
<comment type="catalytic activity">
    <reaction evidence="1">
        <text>Hydrolyzes the link between N-acetylmuramoyl residues and L-amino acid residues in certain cell-wall glycopeptides.</text>
        <dbReference type="EC" id="3.5.1.28"/>
    </reaction>
</comment>
<evidence type="ECO:0000259" key="5">
    <source>
        <dbReference type="SMART" id="SM00644"/>
    </source>
</evidence>
<dbReference type="CDD" id="cd06583">
    <property type="entry name" value="PGRP"/>
    <property type="match status" value="1"/>
</dbReference>
<dbReference type="InterPro" id="IPR051206">
    <property type="entry name" value="NAMLAA_amidase_2"/>
</dbReference>
<proteinExistence type="predicted"/>
<dbReference type="EMBL" id="CADCTK010000318">
    <property type="protein sequence ID" value="CAA9238943.1"/>
    <property type="molecule type" value="Genomic_DNA"/>
</dbReference>
<dbReference type="Gene3D" id="3.40.80.10">
    <property type="entry name" value="Peptidoglycan recognition protein-like"/>
    <property type="match status" value="1"/>
</dbReference>